<evidence type="ECO:0000313" key="3">
    <source>
        <dbReference type="Proteomes" id="UP000712600"/>
    </source>
</evidence>
<feature type="compositionally biased region" description="Basic residues" evidence="1">
    <location>
        <begin position="16"/>
        <end position="25"/>
    </location>
</feature>
<accession>A0A8S9P9M7</accession>
<evidence type="ECO:0000256" key="1">
    <source>
        <dbReference type="SAM" id="MobiDB-lite"/>
    </source>
</evidence>
<proteinExistence type="predicted"/>
<reference evidence="2" key="1">
    <citation type="submission" date="2019-12" db="EMBL/GenBank/DDBJ databases">
        <title>Genome sequencing and annotation of Brassica cretica.</title>
        <authorList>
            <person name="Studholme D.J."/>
            <person name="Sarris P."/>
        </authorList>
    </citation>
    <scope>NUCLEOTIDE SEQUENCE</scope>
    <source>
        <strain evidence="2">PFS-109/04</strain>
        <tissue evidence="2">Leaf</tissue>
    </source>
</reference>
<protein>
    <submittedName>
        <fullName evidence="2">Uncharacterized protein</fullName>
    </submittedName>
</protein>
<name>A0A8S9P9M7_BRACR</name>
<sequence length="134" mass="14925">MASQTPTLPAPTVKPSKSKKKKKKGAKESVWPSNIHAHKEEETSNAEKILSQRGSFRPLPNVHLATAQYLPPPKDQRWSARFARGLRVSVSKQIQDKDKEIVTKKNCALTELKSANKKLVKKEEAMNASDVVVV</sequence>
<dbReference type="EMBL" id="QGKX02001521">
    <property type="protein sequence ID" value="KAF3510891.1"/>
    <property type="molecule type" value="Genomic_DNA"/>
</dbReference>
<gene>
    <name evidence="2" type="ORF">F2Q69_00005467</name>
</gene>
<feature type="region of interest" description="Disordered" evidence="1">
    <location>
        <begin position="1"/>
        <end position="48"/>
    </location>
</feature>
<evidence type="ECO:0000313" key="2">
    <source>
        <dbReference type="EMBL" id="KAF3510891.1"/>
    </source>
</evidence>
<dbReference type="AlphaFoldDB" id="A0A8S9P9M7"/>
<comment type="caution">
    <text evidence="2">The sequence shown here is derived from an EMBL/GenBank/DDBJ whole genome shotgun (WGS) entry which is preliminary data.</text>
</comment>
<organism evidence="2 3">
    <name type="scientific">Brassica cretica</name>
    <name type="common">Mustard</name>
    <dbReference type="NCBI Taxonomy" id="69181"/>
    <lineage>
        <taxon>Eukaryota</taxon>
        <taxon>Viridiplantae</taxon>
        <taxon>Streptophyta</taxon>
        <taxon>Embryophyta</taxon>
        <taxon>Tracheophyta</taxon>
        <taxon>Spermatophyta</taxon>
        <taxon>Magnoliopsida</taxon>
        <taxon>eudicotyledons</taxon>
        <taxon>Gunneridae</taxon>
        <taxon>Pentapetalae</taxon>
        <taxon>rosids</taxon>
        <taxon>malvids</taxon>
        <taxon>Brassicales</taxon>
        <taxon>Brassicaceae</taxon>
        <taxon>Brassiceae</taxon>
        <taxon>Brassica</taxon>
    </lineage>
</organism>
<dbReference type="Proteomes" id="UP000712600">
    <property type="component" value="Unassembled WGS sequence"/>
</dbReference>